<dbReference type="InterPro" id="IPR001054">
    <property type="entry name" value="A/G_cyclase"/>
</dbReference>
<dbReference type="RefSeq" id="WP_176354559.1">
    <property type="nucleotide sequence ID" value="NZ_JABWDU010000005.1"/>
</dbReference>
<reference evidence="2 3" key="1">
    <citation type="submission" date="2020-06" db="EMBL/GenBank/DDBJ databases">
        <authorList>
            <person name="Grouzdev D.S."/>
        </authorList>
    </citation>
    <scope>NUCLEOTIDE SEQUENCE [LARGE SCALE GENOMIC DNA]</scope>
    <source>
        <strain evidence="2 3">HO-A22</strain>
    </source>
</reference>
<dbReference type="GO" id="GO:0006171">
    <property type="term" value="P:cAMP biosynthetic process"/>
    <property type="evidence" value="ECO:0007669"/>
    <property type="project" value="TreeGrafter"/>
</dbReference>
<evidence type="ECO:0000313" key="3">
    <source>
        <dbReference type="Proteomes" id="UP000520198"/>
    </source>
</evidence>
<name>A0A7Y6UP38_9HYPH</name>
<accession>A0A7Y6UP38</accession>
<evidence type="ECO:0000259" key="1">
    <source>
        <dbReference type="PROSITE" id="PS50125"/>
    </source>
</evidence>
<dbReference type="PANTHER" id="PTHR43081">
    <property type="entry name" value="ADENYLATE CYCLASE, TERMINAL-DIFFERENTIATION SPECIFIC-RELATED"/>
    <property type="match status" value="1"/>
</dbReference>
<sequence length="256" mass="28022">MTAASSLAPTHNSASICRGCWDQMRVPIPIRGAFALPFRAFGITRSKMNPNICTICERSFRYVKKQRHITAHATILFADMRGFTSLSERTEAIELSEIVSLFHDRCAQAIWAHDGIVNKQMGDGLLAIFNFPIAIRDHARAAVRAAVDIQRHYADALDGLSSDLKEYRDYRLGVGVGIHTGDVEIGEFSSFRSDFTAIGGTVNLAARLESQAAAGEILVSAETAAQVLDFLSASETRLLSLKGLEQPVQARILKTN</sequence>
<dbReference type="GO" id="GO:0035556">
    <property type="term" value="P:intracellular signal transduction"/>
    <property type="evidence" value="ECO:0007669"/>
    <property type="project" value="InterPro"/>
</dbReference>
<dbReference type="SUPFAM" id="SSF55073">
    <property type="entry name" value="Nucleotide cyclase"/>
    <property type="match status" value="1"/>
</dbReference>
<dbReference type="CDD" id="cd07302">
    <property type="entry name" value="CHD"/>
    <property type="match status" value="1"/>
</dbReference>
<dbReference type="AlphaFoldDB" id="A0A7Y6UP38"/>
<dbReference type="EMBL" id="JABWDU010000005">
    <property type="protein sequence ID" value="NVD41101.1"/>
    <property type="molecule type" value="Genomic_DNA"/>
</dbReference>
<dbReference type="PANTHER" id="PTHR43081:SF1">
    <property type="entry name" value="ADENYLATE CYCLASE, TERMINAL-DIFFERENTIATION SPECIFIC"/>
    <property type="match status" value="1"/>
</dbReference>
<dbReference type="Pfam" id="PF00211">
    <property type="entry name" value="Guanylate_cyc"/>
    <property type="match status" value="1"/>
</dbReference>
<evidence type="ECO:0000313" key="2">
    <source>
        <dbReference type="EMBL" id="NVD41101.1"/>
    </source>
</evidence>
<dbReference type="InterPro" id="IPR050697">
    <property type="entry name" value="Adenylyl/Guanylyl_Cyclase_3/4"/>
</dbReference>
<dbReference type="InterPro" id="IPR029787">
    <property type="entry name" value="Nucleotide_cyclase"/>
</dbReference>
<dbReference type="GO" id="GO:0004016">
    <property type="term" value="F:adenylate cyclase activity"/>
    <property type="evidence" value="ECO:0007669"/>
    <property type="project" value="UniProtKB-ARBA"/>
</dbReference>
<dbReference type="Gene3D" id="3.30.70.1230">
    <property type="entry name" value="Nucleotide cyclase"/>
    <property type="match status" value="1"/>
</dbReference>
<dbReference type="SMART" id="SM00044">
    <property type="entry name" value="CYCc"/>
    <property type="match status" value="1"/>
</dbReference>
<comment type="caution">
    <text evidence="2">The sequence shown here is derived from an EMBL/GenBank/DDBJ whole genome shotgun (WGS) entry which is preliminary data.</text>
</comment>
<organism evidence="2 3">
    <name type="scientific">Ensifer oleiphilus</name>
    <dbReference type="NCBI Taxonomy" id="2742698"/>
    <lineage>
        <taxon>Bacteria</taxon>
        <taxon>Pseudomonadati</taxon>
        <taxon>Pseudomonadota</taxon>
        <taxon>Alphaproteobacteria</taxon>
        <taxon>Hyphomicrobiales</taxon>
        <taxon>Rhizobiaceae</taxon>
        <taxon>Sinorhizobium/Ensifer group</taxon>
        <taxon>Ensifer</taxon>
    </lineage>
</organism>
<dbReference type="Proteomes" id="UP000520198">
    <property type="component" value="Unassembled WGS sequence"/>
</dbReference>
<protein>
    <submittedName>
        <fullName evidence="2">Adenylate/guanylate cyclase domain-containing protein</fullName>
    </submittedName>
</protein>
<dbReference type="PROSITE" id="PS50125">
    <property type="entry name" value="GUANYLATE_CYCLASE_2"/>
    <property type="match status" value="1"/>
</dbReference>
<keyword evidence="3" id="KW-1185">Reference proteome</keyword>
<proteinExistence type="predicted"/>
<gene>
    <name evidence="2" type="ORF">HT585_19690</name>
</gene>
<feature type="domain" description="Guanylate cyclase" evidence="1">
    <location>
        <begin position="74"/>
        <end position="209"/>
    </location>
</feature>